<proteinExistence type="predicted"/>
<sequence>MGWFREVAGLIDHVAKSDVVRGMILQANSDIYLHKTDRENGYTEVKYANEGDDLEVLCEDLEIEGGFRVINRDNHDQIETVQLTDLDDGSHS</sequence>
<name>B3FJR0_BP201</name>
<organismHost>
    <name type="scientific">Pseudomonas chlororaphis</name>
    <dbReference type="NCBI Taxonomy" id="587753"/>
</organismHost>
<reference evidence="1 2" key="1">
    <citation type="journal article" date="2008" name="Virology">
        <title>Characterization of Pseudomonas chlororaphis myovirus 201varphi2-1 via genomic sequencing, mass spectrometry, and electron microscopy.</title>
        <authorList>
            <person name="Thomas J.A."/>
            <person name="Rolando M.R."/>
            <person name="Carroll C.A."/>
            <person name="Shen P.S."/>
            <person name="Belnap D.M."/>
            <person name="Weintraub S.T."/>
            <person name="Serwer P."/>
            <person name="Hardies S.C."/>
        </authorList>
    </citation>
    <scope>NUCLEOTIDE SEQUENCE</scope>
</reference>
<gene>
    <name evidence="1" type="ORF">201phi2-1p401</name>
</gene>
<dbReference type="RefSeq" id="YP_001957121.1">
    <property type="nucleotide sequence ID" value="NC_010821.1"/>
</dbReference>
<dbReference type="OrthoDB" id="26897at10239"/>
<accession>B3FJR0</accession>
<keyword evidence="2" id="KW-1185">Reference proteome</keyword>
<dbReference type="Proteomes" id="UP000002421">
    <property type="component" value="Segment"/>
</dbReference>
<protein>
    <submittedName>
        <fullName evidence="1">Uncharacterized protein</fullName>
    </submittedName>
</protein>
<organism evidence="1 2">
    <name type="scientific">Pseudomonas phage 201phi2-1</name>
    <name type="common">Pseudomonas chlororaphis phage 201phi2-1</name>
    <dbReference type="NCBI Taxonomy" id="198110"/>
    <lineage>
        <taxon>Viruses</taxon>
        <taxon>Duplodnaviria</taxon>
        <taxon>Heunggongvirae</taxon>
        <taxon>Uroviricota</taxon>
        <taxon>Caudoviricetes</taxon>
        <taxon>Chimalliviridae</taxon>
        <taxon>Serwervirus</taxon>
        <taxon>Serwervirus 201phi21</taxon>
    </lineage>
</organism>
<dbReference type="EMBL" id="EU197055">
    <property type="protein sequence ID" value="ABY63225.1"/>
    <property type="molecule type" value="Genomic_DNA"/>
</dbReference>
<evidence type="ECO:0000313" key="2">
    <source>
        <dbReference type="Proteomes" id="UP000002421"/>
    </source>
</evidence>
<evidence type="ECO:0000313" key="1">
    <source>
        <dbReference type="EMBL" id="ABY63225.1"/>
    </source>
</evidence>
<dbReference type="KEGG" id="vg:6372423"/>